<accession>A0A409YHY1</accession>
<dbReference type="AlphaFoldDB" id="A0A409YHY1"/>
<sequence>MDTKFAQYLNDNSLPPDDVVAELKAFLKEPAKELDKAERNVFLLSLVLARVKLQRDALAENMRSYSPILSPIRRIPPDVLGEIFYQCLSTHRNPIMHSSEAPLLLTRVCRSWRSIAYSTPKLWSRLYMPFPYRFKRPLKSVMQEDVE</sequence>
<reference evidence="2 3" key="1">
    <citation type="journal article" date="2018" name="Evol. Lett.">
        <title>Horizontal gene cluster transfer increased hallucinogenic mushroom diversity.</title>
        <authorList>
            <person name="Reynolds H.T."/>
            <person name="Vijayakumar V."/>
            <person name="Gluck-Thaler E."/>
            <person name="Korotkin H.B."/>
            <person name="Matheny P.B."/>
            <person name="Slot J.C."/>
        </authorList>
    </citation>
    <scope>NUCLEOTIDE SEQUENCE [LARGE SCALE GENOMIC DNA]</scope>
    <source>
        <strain evidence="2 3">2629</strain>
    </source>
</reference>
<comment type="caution">
    <text evidence="2">The sequence shown here is derived from an EMBL/GenBank/DDBJ whole genome shotgun (WGS) entry which is preliminary data.</text>
</comment>
<proteinExistence type="predicted"/>
<dbReference type="EMBL" id="NHTK01001157">
    <property type="protein sequence ID" value="PPR02633.1"/>
    <property type="molecule type" value="Genomic_DNA"/>
</dbReference>
<name>A0A409YHY1_9AGAR</name>
<dbReference type="InterPro" id="IPR001810">
    <property type="entry name" value="F-box_dom"/>
</dbReference>
<dbReference type="OrthoDB" id="3365698at2759"/>
<organism evidence="2 3">
    <name type="scientific">Panaeolus cyanescens</name>
    <dbReference type="NCBI Taxonomy" id="181874"/>
    <lineage>
        <taxon>Eukaryota</taxon>
        <taxon>Fungi</taxon>
        <taxon>Dikarya</taxon>
        <taxon>Basidiomycota</taxon>
        <taxon>Agaricomycotina</taxon>
        <taxon>Agaricomycetes</taxon>
        <taxon>Agaricomycetidae</taxon>
        <taxon>Agaricales</taxon>
        <taxon>Agaricineae</taxon>
        <taxon>Galeropsidaceae</taxon>
        <taxon>Panaeolus</taxon>
    </lineage>
</organism>
<dbReference type="Gene3D" id="1.20.1280.50">
    <property type="match status" value="1"/>
</dbReference>
<evidence type="ECO:0000259" key="1">
    <source>
        <dbReference type="Pfam" id="PF12937"/>
    </source>
</evidence>
<dbReference type="Proteomes" id="UP000284842">
    <property type="component" value="Unassembled WGS sequence"/>
</dbReference>
<protein>
    <recommendedName>
        <fullName evidence="1">F-box domain-containing protein</fullName>
    </recommendedName>
</protein>
<keyword evidence="3" id="KW-1185">Reference proteome</keyword>
<evidence type="ECO:0000313" key="3">
    <source>
        <dbReference type="Proteomes" id="UP000284842"/>
    </source>
</evidence>
<dbReference type="SUPFAM" id="SSF81383">
    <property type="entry name" value="F-box domain"/>
    <property type="match status" value="1"/>
</dbReference>
<feature type="domain" description="F-box" evidence="1">
    <location>
        <begin position="73"/>
        <end position="128"/>
    </location>
</feature>
<dbReference type="InterPro" id="IPR036047">
    <property type="entry name" value="F-box-like_dom_sf"/>
</dbReference>
<dbReference type="InParanoid" id="A0A409YHY1"/>
<gene>
    <name evidence="2" type="ORF">CVT24_002118</name>
</gene>
<dbReference type="Pfam" id="PF12937">
    <property type="entry name" value="F-box-like"/>
    <property type="match status" value="1"/>
</dbReference>
<evidence type="ECO:0000313" key="2">
    <source>
        <dbReference type="EMBL" id="PPR02633.1"/>
    </source>
</evidence>